<dbReference type="Pfam" id="PF10630">
    <property type="entry name" value="DUF2476"/>
    <property type="match status" value="1"/>
</dbReference>
<evidence type="ECO:0000256" key="1">
    <source>
        <dbReference type="ARBA" id="ARBA00009113"/>
    </source>
</evidence>
<name>A0A4X1UQC1_PIG</name>
<feature type="region of interest" description="Disordered" evidence="2">
    <location>
        <begin position="1"/>
        <end position="52"/>
    </location>
</feature>
<evidence type="ECO:0000256" key="2">
    <source>
        <dbReference type="SAM" id="MobiDB-lite"/>
    </source>
</evidence>
<evidence type="ECO:0000313" key="4">
    <source>
        <dbReference type="Proteomes" id="UP000314985"/>
    </source>
</evidence>
<dbReference type="InterPro" id="IPR018903">
    <property type="entry name" value="PRR23"/>
</dbReference>
<feature type="compositionally biased region" description="Pro residues" evidence="2">
    <location>
        <begin position="196"/>
        <end position="205"/>
    </location>
</feature>
<dbReference type="Proteomes" id="UP000694722">
    <property type="component" value="Unplaced"/>
</dbReference>
<feature type="region of interest" description="Disordered" evidence="2">
    <location>
        <begin position="193"/>
        <end position="262"/>
    </location>
</feature>
<dbReference type="Ensembl" id="ENSSSCT00040023338.1">
    <property type="protein sequence ID" value="ENSSSCP00040009853.1"/>
    <property type="gene ID" value="ENSSSCG00040017322.1"/>
</dbReference>
<evidence type="ECO:0000313" key="3">
    <source>
        <dbReference type="Ensembl" id="ENSSSCP00070030737.1"/>
    </source>
</evidence>
<feature type="compositionally biased region" description="Basic and acidic residues" evidence="2">
    <location>
        <begin position="206"/>
        <end position="216"/>
    </location>
</feature>
<dbReference type="AlphaFoldDB" id="A0A4X1UQC1"/>
<dbReference type="Ensembl" id="ENSSSCT00035102684.1">
    <property type="protein sequence ID" value="ENSSSCP00035043834.1"/>
    <property type="gene ID" value="ENSSSCG00035075551.1"/>
</dbReference>
<protein>
    <submittedName>
        <fullName evidence="3">Uncharacterized protein</fullName>
    </submittedName>
</protein>
<dbReference type="Proteomes" id="UP000694727">
    <property type="component" value="Unplaced"/>
</dbReference>
<reference evidence="3" key="2">
    <citation type="submission" date="2025-05" db="UniProtKB">
        <authorList>
            <consortium name="Ensembl"/>
        </authorList>
    </citation>
    <scope>IDENTIFICATION</scope>
</reference>
<dbReference type="Proteomes" id="UP000314985">
    <property type="component" value="Unassembled WGS sequence"/>
</dbReference>
<sequence>MVGSRPRNPSAAYPEDWCGPQPEGPGPSKRRRTQEPADPGFEAVPGLDNQTGPLASGTRISVVFLDAGCALNLTLDDVDVLLEPEPTSVMQVSLGDRHLVLVPGALLELLGGPAHSALALEQSAVLSSPGEEDIDLEEGFFYGSVLEIAAQEEVSEEDSDAQFLPAEMDAAASSVAGLYVSPGRASDGDVVGLVPQPSPWGPNPSPERRSPHHDAELGLYFAEPFPDSALQPLPPSPCRGLHERPQRPYGPRRKAQKCLFQE</sequence>
<organism evidence="3 4">
    <name type="scientific">Sus scrofa</name>
    <name type="common">Pig</name>
    <dbReference type="NCBI Taxonomy" id="9823"/>
    <lineage>
        <taxon>Eukaryota</taxon>
        <taxon>Metazoa</taxon>
        <taxon>Chordata</taxon>
        <taxon>Craniata</taxon>
        <taxon>Vertebrata</taxon>
        <taxon>Euteleostomi</taxon>
        <taxon>Mammalia</taxon>
        <taxon>Eutheria</taxon>
        <taxon>Laurasiatheria</taxon>
        <taxon>Artiodactyla</taxon>
        <taxon>Suina</taxon>
        <taxon>Suidae</taxon>
        <taxon>Sus</taxon>
    </lineage>
</organism>
<accession>A0A4X1UQC1</accession>
<dbReference type="Ensembl" id="ENSSSCT00070036766.1">
    <property type="protein sequence ID" value="ENSSSCP00070030737.1"/>
    <property type="gene ID" value="ENSSSCG00070018653.1"/>
</dbReference>
<dbReference type="Ensembl" id="ENSSSCT00025062541.1">
    <property type="protein sequence ID" value="ENSSSCP00025026581.1"/>
    <property type="gene ID" value="ENSSSCG00025046079.1"/>
</dbReference>
<dbReference type="PANTHER" id="PTHR31813:SF4">
    <property type="entry name" value="PROLINE-RICH PROTEIN 23A"/>
    <property type="match status" value="1"/>
</dbReference>
<dbReference type="Proteomes" id="UP000694720">
    <property type="component" value="Unplaced"/>
</dbReference>
<comment type="similarity">
    <text evidence="1">Belongs to the PRR23 family.</text>
</comment>
<reference evidence="4" key="1">
    <citation type="submission" date="2017-08" db="EMBL/GenBank/DDBJ databases">
        <title>USMARCv1.0.</title>
        <authorList>
            <person name="Hannum G.I."/>
            <person name="Koren S."/>
            <person name="Schroeder S.G."/>
            <person name="Chin S.C."/>
            <person name="Nonneman D.J."/>
            <person name="Becker S.A."/>
            <person name="Rosen B.D."/>
            <person name="Bickhart D.M."/>
            <person name="Putnam N.H."/>
            <person name="Green R.E."/>
            <person name="Tuggle C.K."/>
            <person name="Liu H."/>
            <person name="Rohrer G.A."/>
            <person name="Warr A."/>
            <person name="Hall R."/>
            <person name="Kim K."/>
            <person name="Hume D.A."/>
            <person name="Talbot R."/>
            <person name="Chow W."/>
            <person name="Howe K."/>
            <person name="Schwartz A.S."/>
            <person name="Watson M."/>
            <person name="Archibald A.L."/>
            <person name="Phillippy A.M."/>
            <person name="Smith T.P.L."/>
        </authorList>
    </citation>
    <scope>NUCLEOTIDE SEQUENCE [LARGE SCALE GENOMIC DNA]</scope>
</reference>
<dbReference type="Proteomes" id="UP000694724">
    <property type="component" value="Unplaced"/>
</dbReference>
<dbReference type="PANTHER" id="PTHR31813">
    <property type="entry name" value="PROLINE-RICH PROTEIN 23B"/>
    <property type="match status" value="1"/>
</dbReference>
<dbReference type="Ensembl" id="ENSSSCT00055037024.1">
    <property type="protein sequence ID" value="ENSSSCP00055029427.1"/>
    <property type="gene ID" value="ENSSSCG00055018922.1"/>
</dbReference>
<proteinExistence type="inferred from homology"/>